<organism evidence="2 3">
    <name type="scientific">Helicovermis profundi</name>
    <dbReference type="NCBI Taxonomy" id="3065157"/>
    <lineage>
        <taxon>Bacteria</taxon>
        <taxon>Bacillati</taxon>
        <taxon>Bacillota</taxon>
        <taxon>Clostridia</taxon>
        <taxon>Helicovermis</taxon>
    </lineage>
</organism>
<gene>
    <name evidence="2" type="ORF">HLPR_15780</name>
</gene>
<dbReference type="Proteomes" id="UP001321786">
    <property type="component" value="Chromosome"/>
</dbReference>
<dbReference type="AlphaFoldDB" id="A0AAU9EBE2"/>
<keyword evidence="3" id="KW-1185">Reference proteome</keyword>
<protein>
    <submittedName>
        <fullName evidence="2">Uncharacterized protein</fullName>
    </submittedName>
</protein>
<reference evidence="2 3" key="1">
    <citation type="submission" date="2023-08" db="EMBL/GenBank/DDBJ databases">
        <title>Helicovermis profunda gen. nov., sp. nov., a novel mesophilic, fermentative bacterium within the Bacillota from a deep-sea hydrothermal vent chimney.</title>
        <authorList>
            <person name="Miyazaki U."/>
            <person name="Mizutani D."/>
            <person name="Hashimoto Y."/>
            <person name="Tame A."/>
            <person name="Sawayama S."/>
            <person name="Miyazaki J."/>
            <person name="Takai K."/>
            <person name="Nakagawa S."/>
        </authorList>
    </citation>
    <scope>NUCLEOTIDE SEQUENCE [LARGE SCALE GENOMIC DNA]</scope>
    <source>
        <strain evidence="2 3">S502</strain>
    </source>
</reference>
<evidence type="ECO:0000256" key="1">
    <source>
        <dbReference type="ARBA" id="ARBA00022500"/>
    </source>
</evidence>
<dbReference type="GO" id="GO:0006935">
    <property type="term" value="P:chemotaxis"/>
    <property type="evidence" value="ECO:0007669"/>
    <property type="project" value="UniProtKB-KW"/>
</dbReference>
<dbReference type="RefSeq" id="WP_338534903.1">
    <property type="nucleotide sequence ID" value="NZ_AP028654.1"/>
</dbReference>
<accession>A0AAU9EBE2</accession>
<dbReference type="InterPro" id="IPR028976">
    <property type="entry name" value="CheC-like_sf"/>
</dbReference>
<evidence type="ECO:0000313" key="3">
    <source>
        <dbReference type="Proteomes" id="UP001321786"/>
    </source>
</evidence>
<proteinExistence type="predicted"/>
<dbReference type="KEGG" id="hprf:HLPR_15780"/>
<name>A0AAU9EBE2_9FIRM</name>
<sequence length="287" mass="33923">MFTQFFGQFLLNQDLIKPEELKEVFKNVKTTRLRLGMIAINEGFLNANQVIKINELQKKHDRRFGEIAVEFMYITNDELDIILNKQQSEHLILAQTMVNLEYMTIEEFEKAIEMYKKLYNISNESFEELKNGKIEDVIYSMLKIDDNDIKDYVTLFYKNIIRFISDEVYISESTKLESNEKYKFLFEQNIRDDKNLYTAYTASRDVLISFAEKYSKEKIETIDEYTLDVCKEFLNLHNGLFAVNMSDKNIKIRLNIQSCKENYILGGKDLYMIPFHTNIGEIKLIVG</sequence>
<dbReference type="EMBL" id="AP028654">
    <property type="protein sequence ID" value="BEP29247.1"/>
    <property type="molecule type" value="Genomic_DNA"/>
</dbReference>
<evidence type="ECO:0000313" key="2">
    <source>
        <dbReference type="EMBL" id="BEP29247.1"/>
    </source>
</evidence>
<dbReference type="Gene3D" id="3.40.1550.10">
    <property type="entry name" value="CheC-like"/>
    <property type="match status" value="1"/>
</dbReference>
<keyword evidence="1" id="KW-0145">Chemotaxis</keyword>